<evidence type="ECO:0000256" key="2">
    <source>
        <dbReference type="ARBA" id="ARBA00022801"/>
    </source>
</evidence>
<feature type="domain" description="Chemotaxis phosphatase CheX-like" evidence="4">
    <location>
        <begin position="68"/>
        <end position="142"/>
    </location>
</feature>
<accession>A0A1I4NJJ6</accession>
<name>A0A1I4NJJ6_9EURY</name>
<dbReference type="GO" id="GO:0006935">
    <property type="term" value="P:chemotaxis"/>
    <property type="evidence" value="ECO:0007669"/>
    <property type="project" value="UniProtKB-KW"/>
</dbReference>
<proteinExistence type="predicted"/>
<dbReference type="InterPro" id="IPR028051">
    <property type="entry name" value="CheX-like_dom"/>
</dbReference>
<dbReference type="RefSeq" id="WP_091931675.1">
    <property type="nucleotide sequence ID" value="NZ_FOUJ01000001.1"/>
</dbReference>
<keyword evidence="1" id="KW-0145">Chemotaxis</keyword>
<evidence type="ECO:0000313" key="5">
    <source>
        <dbReference type="EMBL" id="SFM15698.1"/>
    </source>
</evidence>
<dbReference type="Gene3D" id="3.40.1550.10">
    <property type="entry name" value="CheC-like"/>
    <property type="match status" value="1"/>
</dbReference>
<evidence type="ECO:0000313" key="6">
    <source>
        <dbReference type="Proteomes" id="UP000198535"/>
    </source>
</evidence>
<protein>
    <submittedName>
        <fullName evidence="5">Chemotaxis protein CheC</fullName>
    </submittedName>
</protein>
<dbReference type="InterPro" id="IPR007597">
    <property type="entry name" value="CheC"/>
</dbReference>
<dbReference type="AlphaFoldDB" id="A0A1I4NJJ6"/>
<keyword evidence="2" id="KW-0378">Hydrolase</keyword>
<dbReference type="CDD" id="cd17909">
    <property type="entry name" value="CheC_ClassI"/>
    <property type="match status" value="1"/>
</dbReference>
<reference evidence="6" key="1">
    <citation type="submission" date="2016-10" db="EMBL/GenBank/DDBJ databases">
        <authorList>
            <person name="Varghese N."/>
            <person name="Submissions S."/>
        </authorList>
    </citation>
    <scope>NUCLEOTIDE SEQUENCE [LARGE SCALE GENOMIC DNA]</scope>
    <source>
        <strain evidence="6">Mob M</strain>
    </source>
</reference>
<keyword evidence="6" id="KW-1185">Reference proteome</keyword>
<dbReference type="SUPFAM" id="SSF103039">
    <property type="entry name" value="CheC-like"/>
    <property type="match status" value="1"/>
</dbReference>
<feature type="domain" description="CheC-like protein" evidence="3">
    <location>
        <begin position="11"/>
        <end position="47"/>
    </location>
</feature>
<evidence type="ECO:0000259" key="4">
    <source>
        <dbReference type="Pfam" id="PF13690"/>
    </source>
</evidence>
<dbReference type="OrthoDB" id="182374at2157"/>
<dbReference type="GO" id="GO:0016787">
    <property type="term" value="F:hydrolase activity"/>
    <property type="evidence" value="ECO:0007669"/>
    <property type="project" value="UniProtKB-KW"/>
</dbReference>
<organism evidence="5 6">
    <name type="scientific">Methanolobus profundi</name>
    <dbReference type="NCBI Taxonomy" id="487685"/>
    <lineage>
        <taxon>Archaea</taxon>
        <taxon>Methanobacteriati</taxon>
        <taxon>Methanobacteriota</taxon>
        <taxon>Stenosarchaea group</taxon>
        <taxon>Methanomicrobia</taxon>
        <taxon>Methanosarcinales</taxon>
        <taxon>Methanosarcinaceae</taxon>
        <taxon>Methanolobus</taxon>
    </lineage>
</organism>
<dbReference type="InterPro" id="IPR028976">
    <property type="entry name" value="CheC-like_sf"/>
</dbReference>
<dbReference type="Proteomes" id="UP000198535">
    <property type="component" value="Unassembled WGS sequence"/>
</dbReference>
<dbReference type="EMBL" id="FOUJ01000001">
    <property type="protein sequence ID" value="SFM15698.1"/>
    <property type="molecule type" value="Genomic_DNA"/>
</dbReference>
<sequence>MKYNISDLTEIQISALREVANIGIGNAVTSLSKMISKEVKIEVPDLKVELIEKVPEVAGGADTIVSGVIMQVAGDVDGYIMMMISESSVKTICSTITGEEDIDILSPLNQSLIEEVGHILAGSYVSSLSDFLGLNIKISTPMQTFDMLGAIIDHILIEMSKKAEHALLFDTLFMIEGHQMDGIFLTLFDPDSMDVVLERIDRMI</sequence>
<evidence type="ECO:0000256" key="1">
    <source>
        <dbReference type="ARBA" id="ARBA00022500"/>
    </source>
</evidence>
<dbReference type="PANTHER" id="PTHR43693">
    <property type="entry name" value="PROTEIN PHOSPHATASE CHEZ"/>
    <property type="match status" value="1"/>
</dbReference>
<dbReference type="STRING" id="487685.SAMN04488696_0095"/>
<dbReference type="InterPro" id="IPR050992">
    <property type="entry name" value="CheZ_family_phosphatases"/>
</dbReference>
<dbReference type="Pfam" id="PF13690">
    <property type="entry name" value="CheX"/>
    <property type="match status" value="1"/>
</dbReference>
<evidence type="ECO:0000259" key="3">
    <source>
        <dbReference type="Pfam" id="PF04509"/>
    </source>
</evidence>
<dbReference type="Pfam" id="PF04509">
    <property type="entry name" value="CheC"/>
    <property type="match status" value="1"/>
</dbReference>
<gene>
    <name evidence="5" type="ORF">SAMN04488696_0095</name>
</gene>
<dbReference type="PANTHER" id="PTHR43693:SF1">
    <property type="entry name" value="PROTEIN PHOSPHATASE CHEZ"/>
    <property type="match status" value="1"/>
</dbReference>